<evidence type="ECO:0000313" key="2">
    <source>
        <dbReference type="EMBL" id="MDR7323767.1"/>
    </source>
</evidence>
<gene>
    <name evidence="2" type="ORF">J2S44_004017</name>
</gene>
<evidence type="ECO:0000313" key="3">
    <source>
        <dbReference type="Proteomes" id="UP001183629"/>
    </source>
</evidence>
<dbReference type="AlphaFoldDB" id="A0AAE3ZPX7"/>
<comment type="caution">
    <text evidence="2">The sequence shown here is derived from an EMBL/GenBank/DDBJ whole genome shotgun (WGS) entry which is preliminary data.</text>
</comment>
<name>A0AAE3ZPX7_9ACTN</name>
<reference evidence="2 3" key="1">
    <citation type="submission" date="2023-07" db="EMBL/GenBank/DDBJ databases">
        <title>Sequencing the genomes of 1000 actinobacteria strains.</title>
        <authorList>
            <person name="Klenk H.-P."/>
        </authorList>
    </citation>
    <scope>NUCLEOTIDE SEQUENCE [LARGE SCALE GENOMIC DNA]</scope>
    <source>
        <strain evidence="2 3">DSM 44711</strain>
    </source>
</reference>
<proteinExistence type="predicted"/>
<sequence length="153" mass="15031">MRSNTSRHRHWAGLAGLALVALSAVVSVGAVVGTAAAGVGYRQKVTVEIGATVGVPPSPSSSPSAAAKNAAPNPAAMPGTVAVPRTASAMTSEDPAVRPAGDPPPDVALPDAPLPADEDDARPAPESVRTSPAEAAVIPSPEPAVSDAETPIP</sequence>
<accession>A0AAE3ZPX7</accession>
<dbReference type="Proteomes" id="UP001183629">
    <property type="component" value="Unassembled WGS sequence"/>
</dbReference>
<protein>
    <submittedName>
        <fullName evidence="2">Uncharacterized protein</fullName>
    </submittedName>
</protein>
<feature type="region of interest" description="Disordered" evidence="1">
    <location>
        <begin position="53"/>
        <end position="153"/>
    </location>
</feature>
<feature type="compositionally biased region" description="Low complexity" evidence="1">
    <location>
        <begin position="61"/>
        <end position="78"/>
    </location>
</feature>
<organism evidence="2 3">
    <name type="scientific">Catenuloplanes niger</name>
    <dbReference type="NCBI Taxonomy" id="587534"/>
    <lineage>
        <taxon>Bacteria</taxon>
        <taxon>Bacillati</taxon>
        <taxon>Actinomycetota</taxon>
        <taxon>Actinomycetes</taxon>
        <taxon>Micromonosporales</taxon>
        <taxon>Micromonosporaceae</taxon>
        <taxon>Catenuloplanes</taxon>
    </lineage>
</organism>
<dbReference type="EMBL" id="JAVDYC010000001">
    <property type="protein sequence ID" value="MDR7323767.1"/>
    <property type="molecule type" value="Genomic_DNA"/>
</dbReference>
<evidence type="ECO:0000256" key="1">
    <source>
        <dbReference type="SAM" id="MobiDB-lite"/>
    </source>
</evidence>
<keyword evidence="3" id="KW-1185">Reference proteome</keyword>
<dbReference type="RefSeq" id="WP_310416174.1">
    <property type="nucleotide sequence ID" value="NZ_JAVDYC010000001.1"/>
</dbReference>